<feature type="domain" description="Tyrosine specific protein phosphatases" evidence="3">
    <location>
        <begin position="265"/>
        <end position="332"/>
    </location>
</feature>
<dbReference type="InterPro" id="IPR029021">
    <property type="entry name" value="Prot-tyrosine_phosphatase-like"/>
</dbReference>
<dbReference type="PROSITE" id="PS00383">
    <property type="entry name" value="TYR_PHOSPHATASE_1"/>
    <property type="match status" value="1"/>
</dbReference>
<dbReference type="AlphaFoldDB" id="A0A0N4ZFQ2"/>
<dbReference type="WBParaSite" id="PTRK_0000658200.1">
    <property type="protein sequence ID" value="PTRK_0000658200.1"/>
    <property type="gene ID" value="PTRK_0000658200"/>
</dbReference>
<dbReference type="PANTHER" id="PTHR46163">
    <property type="entry name" value="TYROSINE-PROTEIN PHOSPHATASE-RELATED"/>
    <property type="match status" value="1"/>
</dbReference>
<keyword evidence="4" id="KW-1185">Reference proteome</keyword>
<dbReference type="SUPFAM" id="SSF52799">
    <property type="entry name" value="(Phosphotyrosine protein) phosphatases II"/>
    <property type="match status" value="1"/>
</dbReference>
<dbReference type="InterPro" id="IPR016130">
    <property type="entry name" value="Tyr_Pase_AS"/>
</dbReference>
<dbReference type="STRING" id="131310.A0A0N4ZFQ2"/>
<dbReference type="InterPro" id="IPR052782">
    <property type="entry name" value="Oocyte-zygote_transition_reg"/>
</dbReference>
<dbReference type="InterPro" id="IPR003595">
    <property type="entry name" value="Tyr_Pase_cat"/>
</dbReference>
<evidence type="ECO:0000313" key="4">
    <source>
        <dbReference type="Proteomes" id="UP000038045"/>
    </source>
</evidence>
<feature type="domain" description="Tyrosine-protein phosphatase" evidence="2">
    <location>
        <begin position="92"/>
        <end position="341"/>
    </location>
</feature>
<evidence type="ECO:0000259" key="3">
    <source>
        <dbReference type="PROSITE" id="PS50056"/>
    </source>
</evidence>
<dbReference type="PROSITE" id="PS50055">
    <property type="entry name" value="TYR_PHOSPHATASE_PTP"/>
    <property type="match status" value="1"/>
</dbReference>
<organism evidence="4 5">
    <name type="scientific">Parastrongyloides trichosuri</name>
    <name type="common">Possum-specific nematode worm</name>
    <dbReference type="NCBI Taxonomy" id="131310"/>
    <lineage>
        <taxon>Eukaryota</taxon>
        <taxon>Metazoa</taxon>
        <taxon>Ecdysozoa</taxon>
        <taxon>Nematoda</taxon>
        <taxon>Chromadorea</taxon>
        <taxon>Rhabditida</taxon>
        <taxon>Tylenchina</taxon>
        <taxon>Panagrolaimomorpha</taxon>
        <taxon>Strongyloidoidea</taxon>
        <taxon>Strongyloididae</taxon>
        <taxon>Parastrongyloides</taxon>
    </lineage>
</organism>
<evidence type="ECO:0000313" key="5">
    <source>
        <dbReference type="WBParaSite" id="PTRK_0000658200.1"/>
    </source>
</evidence>
<dbReference type="Gene3D" id="3.90.190.10">
    <property type="entry name" value="Protein tyrosine phosphatase superfamily"/>
    <property type="match status" value="1"/>
</dbReference>
<dbReference type="Pfam" id="PF00102">
    <property type="entry name" value="Y_phosphatase"/>
    <property type="match status" value="1"/>
</dbReference>
<dbReference type="SMART" id="SM00194">
    <property type="entry name" value="PTPc"/>
    <property type="match status" value="1"/>
</dbReference>
<name>A0A0N4ZFQ2_PARTI</name>
<dbReference type="GO" id="GO:0004725">
    <property type="term" value="F:protein tyrosine phosphatase activity"/>
    <property type="evidence" value="ECO:0007669"/>
    <property type="project" value="InterPro"/>
</dbReference>
<proteinExistence type="predicted"/>
<dbReference type="Proteomes" id="UP000038045">
    <property type="component" value="Unplaced"/>
</dbReference>
<protein>
    <submittedName>
        <fullName evidence="5">Protein-tyrosine phosphatase</fullName>
    </submittedName>
</protein>
<dbReference type="InterPro" id="IPR000387">
    <property type="entry name" value="Tyr_Pase_dom"/>
</dbReference>
<feature type="compositionally biased region" description="Basic residues" evidence="1">
    <location>
        <begin position="1"/>
        <end position="19"/>
    </location>
</feature>
<accession>A0A0N4ZFQ2</accession>
<sequence length="371" mass="42873">MIRNKQRRNLRKRVGRKTRNRTEDTCANGPTVDDNEMEKTADNRMAAMSTQDQGLADTLIKEKSTQAVGARTEGAVLKEFIINLSKYTIQQMLKEYSELKSTVFPEHTKVAFDQNMIRNRYKDIVCCDQTRVVLQGDIDYIHANFIGQKLFSDKVICCQAPMDSTVNEFWKMVIQEKVIVITKLCQIMENNKPRCFQYWPVNIGQASQFGNIVVKHLNTEHTDPSYALIKLQIIDEQSKTNMALEIINWIDWPDRHVPRNSTVLLKLLRRLQTYKGSMIIHCSAGIGRTGTVAALHMMMTKIVNKQSFTVYEIVKLLRSQRPQSVQTDIQYVFIFKVIADYCVTKNIRTPELQKFIQDYEAHLKTLNIPAE</sequence>
<dbReference type="InterPro" id="IPR000242">
    <property type="entry name" value="PTP_cat"/>
</dbReference>
<reference evidence="5" key="1">
    <citation type="submission" date="2017-02" db="UniProtKB">
        <authorList>
            <consortium name="WormBaseParasite"/>
        </authorList>
    </citation>
    <scope>IDENTIFICATION</scope>
</reference>
<dbReference type="PROSITE" id="PS50056">
    <property type="entry name" value="TYR_PHOSPHATASE_2"/>
    <property type="match status" value="1"/>
</dbReference>
<dbReference type="PRINTS" id="PR00700">
    <property type="entry name" value="PRTYPHPHTASE"/>
</dbReference>
<dbReference type="SMART" id="SM00404">
    <property type="entry name" value="PTPc_motif"/>
    <property type="match status" value="1"/>
</dbReference>
<dbReference type="CDD" id="cd00047">
    <property type="entry name" value="PTPc"/>
    <property type="match status" value="1"/>
</dbReference>
<evidence type="ECO:0000259" key="2">
    <source>
        <dbReference type="PROSITE" id="PS50055"/>
    </source>
</evidence>
<evidence type="ECO:0000256" key="1">
    <source>
        <dbReference type="SAM" id="MobiDB-lite"/>
    </source>
</evidence>
<feature type="region of interest" description="Disordered" evidence="1">
    <location>
        <begin position="1"/>
        <end position="37"/>
    </location>
</feature>